<dbReference type="GO" id="GO:0006744">
    <property type="term" value="P:ubiquinone biosynthetic process"/>
    <property type="evidence" value="ECO:0007669"/>
    <property type="project" value="UniProtKB-UniPathway"/>
</dbReference>
<sequence>MLKKIFILFKLGRKLARSDILAILSKFKRPPLAIKILFQIFSFSFSTPNKTNLNENEGAKLSKSLQSMGTTFIKLGQFLVTRPDIIGDDLAKQLEGLQDRLPAFTLTEAKTIIKKDLGDDTFNSIIDLSEPVAAASIAQVHKAKINDNGTIKDVAIKILRPDIKKVFNEEIDALMLFAFMIESFIKKTKRLKLVEVVFLLKEITNLEMDLRFEAAAANEYAENTKNDAGFRVPTIYWNFTSENVMTLDWVDGVSIRETEDLQKRNIDTKRIASDVIQHFLRHAVRDGFFHADMHQGNIFIDDNGQIVPIDFGIMGRLDNLSKRFLAEILFGFIQRDYKKVAEVHLVAGLVPKDVPVNDLAQALRSIGEPIFGQSVKDISGGKLLKQLFEVTEKFNMQTQPQLLMLQKTMVVVEGVARKLNPNTNIWETSKPVLENWLRETKDPINTLNESLKTTTEVIKRLPDFPEIMDKANQALSFLASGQIPQNSNSFTALNEKRSEMTAFRNQSIVGLLLLVIFGLVVF</sequence>
<dbReference type="PROSITE" id="PS50011">
    <property type="entry name" value="PROTEIN_KINASE_DOM"/>
    <property type="match status" value="1"/>
</dbReference>
<organism evidence="10 11">
    <name type="scientific">Candidatus Pelagibacter giovannonii</name>
    <dbReference type="NCBI Taxonomy" id="2563896"/>
    <lineage>
        <taxon>Bacteria</taxon>
        <taxon>Pseudomonadati</taxon>
        <taxon>Pseudomonadota</taxon>
        <taxon>Alphaproteobacteria</taxon>
        <taxon>Candidatus Pelagibacterales</taxon>
        <taxon>Candidatus Pelagibacteraceae</taxon>
        <taxon>Candidatus Pelagibacter</taxon>
    </lineage>
</organism>
<reference evidence="10 11" key="1">
    <citation type="journal article" date="2020" name="Nat. Microbiol.">
        <title>Lysogenic host-virus interactions in SAR11 marine bacteria.</title>
        <authorList>
            <person name="Morris R.M."/>
            <person name="Cain K.R."/>
            <person name="Hvorecny K.L."/>
            <person name="Kollman J.M."/>
        </authorList>
    </citation>
    <scope>NUCLEOTIDE SEQUENCE [LARGE SCALE GENOMIC DNA]</scope>
    <source>
        <strain evidence="10 11">NP1</strain>
    </source>
</reference>
<evidence type="ECO:0000259" key="9">
    <source>
        <dbReference type="PROSITE" id="PS50011"/>
    </source>
</evidence>
<evidence type="ECO:0000256" key="1">
    <source>
        <dbReference type="ARBA" id="ARBA00005020"/>
    </source>
</evidence>
<dbReference type="InterPro" id="IPR004147">
    <property type="entry name" value="ABC1_dom"/>
</dbReference>
<keyword evidence="3" id="KW-1003">Cell membrane</keyword>
<evidence type="ECO:0000256" key="2">
    <source>
        <dbReference type="ARBA" id="ARBA00009670"/>
    </source>
</evidence>
<dbReference type="Gene3D" id="1.10.510.10">
    <property type="entry name" value="Transferase(Phosphotransferase) domain 1"/>
    <property type="match status" value="1"/>
</dbReference>
<comment type="similarity">
    <text evidence="2">Belongs to the protein kinase superfamily. ADCK protein kinase family.</text>
</comment>
<dbReference type="PANTHER" id="PTHR10566">
    <property type="entry name" value="CHAPERONE-ACTIVITY OF BC1 COMPLEX CABC1 -RELATED"/>
    <property type="match status" value="1"/>
</dbReference>
<keyword evidence="6" id="KW-0812">Transmembrane</keyword>
<dbReference type="NCBIfam" id="TIGR01982">
    <property type="entry name" value="UbiB"/>
    <property type="match status" value="1"/>
</dbReference>
<evidence type="ECO:0000256" key="4">
    <source>
        <dbReference type="ARBA" id="ARBA00022519"/>
    </source>
</evidence>
<evidence type="ECO:0000313" key="11">
    <source>
        <dbReference type="Proteomes" id="UP000501094"/>
    </source>
</evidence>
<dbReference type="EMBL" id="CP038852">
    <property type="protein sequence ID" value="QIZ20997.1"/>
    <property type="molecule type" value="Genomic_DNA"/>
</dbReference>
<protein>
    <submittedName>
        <fullName evidence="10">2-polyprenylphenol 6-hydroxylase</fullName>
    </submittedName>
</protein>
<dbReference type="AlphaFoldDB" id="A0A6H1Q251"/>
<evidence type="ECO:0000256" key="7">
    <source>
        <dbReference type="ARBA" id="ARBA00022989"/>
    </source>
</evidence>
<keyword evidence="8" id="KW-0472">Membrane</keyword>
<dbReference type="Proteomes" id="UP000501094">
    <property type="component" value="Chromosome"/>
</dbReference>
<dbReference type="UniPathway" id="UPA00232"/>
<evidence type="ECO:0000256" key="6">
    <source>
        <dbReference type="ARBA" id="ARBA00022692"/>
    </source>
</evidence>
<dbReference type="InterPro" id="IPR010232">
    <property type="entry name" value="UbiB"/>
</dbReference>
<evidence type="ECO:0000256" key="3">
    <source>
        <dbReference type="ARBA" id="ARBA00022475"/>
    </source>
</evidence>
<dbReference type="SUPFAM" id="SSF56112">
    <property type="entry name" value="Protein kinase-like (PK-like)"/>
    <property type="match status" value="1"/>
</dbReference>
<dbReference type="RefSeq" id="WP_168606869.1">
    <property type="nucleotide sequence ID" value="NZ_CP038852.1"/>
</dbReference>
<dbReference type="PANTHER" id="PTHR10566:SF113">
    <property type="entry name" value="PROTEIN ACTIVITY OF BC1 COMPLEX KINASE 7, CHLOROPLASTIC"/>
    <property type="match status" value="1"/>
</dbReference>
<comment type="pathway">
    <text evidence="1">Cofactor biosynthesis; ubiquinone biosynthesis [regulation].</text>
</comment>
<dbReference type="InterPro" id="IPR050154">
    <property type="entry name" value="UbiB_kinase"/>
</dbReference>
<dbReference type="GO" id="GO:0004672">
    <property type="term" value="F:protein kinase activity"/>
    <property type="evidence" value="ECO:0007669"/>
    <property type="project" value="InterPro"/>
</dbReference>
<keyword evidence="5" id="KW-0831">Ubiquinone biosynthesis</keyword>
<dbReference type="InterPro" id="IPR000719">
    <property type="entry name" value="Prot_kinase_dom"/>
</dbReference>
<keyword evidence="4" id="KW-0997">Cell inner membrane</keyword>
<keyword evidence="11" id="KW-1185">Reference proteome</keyword>
<dbReference type="InterPro" id="IPR011009">
    <property type="entry name" value="Kinase-like_dom_sf"/>
</dbReference>
<proteinExistence type="inferred from homology"/>
<evidence type="ECO:0000256" key="8">
    <source>
        <dbReference type="ARBA" id="ARBA00023136"/>
    </source>
</evidence>
<dbReference type="Pfam" id="PF03109">
    <property type="entry name" value="ABC1"/>
    <property type="match status" value="1"/>
</dbReference>
<feature type="domain" description="Protein kinase" evidence="9">
    <location>
        <begin position="126"/>
        <end position="522"/>
    </location>
</feature>
<name>A0A6H1Q251_9PROT</name>
<evidence type="ECO:0000256" key="5">
    <source>
        <dbReference type="ARBA" id="ARBA00022688"/>
    </source>
</evidence>
<dbReference type="KEGG" id="peg:E5R92_04285"/>
<evidence type="ECO:0000313" key="10">
    <source>
        <dbReference type="EMBL" id="QIZ20997.1"/>
    </source>
</evidence>
<accession>A0A6H1Q251</accession>
<keyword evidence="7" id="KW-1133">Transmembrane helix</keyword>
<dbReference type="GO" id="GO:0005524">
    <property type="term" value="F:ATP binding"/>
    <property type="evidence" value="ECO:0007669"/>
    <property type="project" value="InterPro"/>
</dbReference>
<gene>
    <name evidence="10" type="primary">ubiB</name>
    <name evidence="10" type="ORF">E5R92_04285</name>
</gene>